<comment type="subcellular location">
    <subcellularLocation>
        <location evidence="1 7">Membrane</location>
        <topology evidence="1 7">Multi-pass membrane protein</topology>
    </subcellularLocation>
</comment>
<evidence type="ECO:0000256" key="3">
    <source>
        <dbReference type="ARBA" id="ARBA00022692"/>
    </source>
</evidence>
<feature type="disulfide bond" evidence="6">
    <location>
        <begin position="147"/>
        <end position="168"/>
    </location>
</feature>
<dbReference type="GeneID" id="106169952"/>
<organism evidence="8 9">
    <name type="scientific">Lingula anatina</name>
    <name type="common">Brachiopod</name>
    <name type="synonym">Lingula unguis</name>
    <dbReference type="NCBI Taxonomy" id="7574"/>
    <lineage>
        <taxon>Eukaryota</taxon>
        <taxon>Metazoa</taxon>
        <taxon>Spiralia</taxon>
        <taxon>Lophotrochozoa</taxon>
        <taxon>Brachiopoda</taxon>
        <taxon>Linguliformea</taxon>
        <taxon>Lingulata</taxon>
        <taxon>Lingulida</taxon>
        <taxon>Linguloidea</taxon>
        <taxon>Lingulidae</taxon>
        <taxon>Lingula</taxon>
    </lineage>
</organism>
<protein>
    <recommendedName>
        <fullName evidence="7">Tetraspanin</fullName>
    </recommendedName>
</protein>
<feature type="transmembrane region" description="Helical" evidence="7">
    <location>
        <begin position="83"/>
        <end position="107"/>
    </location>
</feature>
<feature type="transmembrane region" description="Helical" evidence="7">
    <location>
        <begin position="54"/>
        <end position="76"/>
    </location>
</feature>
<name>A0A1S3J3U4_LINAN</name>
<evidence type="ECO:0000256" key="6">
    <source>
        <dbReference type="PIRSR" id="PIRSR002419-1"/>
    </source>
</evidence>
<dbReference type="InterPro" id="IPR000301">
    <property type="entry name" value="Tetraspanin_animals"/>
</dbReference>
<dbReference type="Pfam" id="PF00335">
    <property type="entry name" value="Tetraspanin"/>
    <property type="match status" value="1"/>
</dbReference>
<dbReference type="AlphaFoldDB" id="A0A1S3J3U4"/>
<sequence length="247" mass="26720">MVEGGMSCVKYLLFAFNLLFFLCGLGLIIAGAVVLTSFSEYAQFLGEGPFGSAATYVIIVGVIILIVAFFGCFGAIKENYCMVMTFAALLIIIFIFELAAGIAGFVLKDQVVDVIKTSASKILDEAGTGNTADITIFNTIEKDFKCCGVNGFGDWENKTNKLGGDGCCISLDSSLNNNRTGCYEYYLNKGDTGKLRNDGCVKAVQEWAERYIYIIGAVGIAWAFIEIIGIIFAACLARSIKKEYEVV</sequence>
<feature type="transmembrane region" description="Helical" evidence="7">
    <location>
        <begin position="12"/>
        <end position="34"/>
    </location>
</feature>
<dbReference type="OrthoDB" id="10033535at2759"/>
<keyword evidence="4 7" id="KW-1133">Transmembrane helix</keyword>
<dbReference type="PROSITE" id="PS00421">
    <property type="entry name" value="TM4_1"/>
    <property type="match status" value="1"/>
</dbReference>
<feature type="disulfide bond" evidence="6">
    <location>
        <begin position="146"/>
        <end position="182"/>
    </location>
</feature>
<dbReference type="PANTHER" id="PTHR19282">
    <property type="entry name" value="TETRASPANIN"/>
    <property type="match status" value="1"/>
</dbReference>
<dbReference type="InterPro" id="IPR008952">
    <property type="entry name" value="Tetraspanin_EC2_sf"/>
</dbReference>
<evidence type="ECO:0000256" key="2">
    <source>
        <dbReference type="ARBA" id="ARBA00006840"/>
    </source>
</evidence>
<dbReference type="FunCoup" id="A0A1S3J3U4">
    <property type="interactions" value="182"/>
</dbReference>
<accession>A0A1S3J3U4</accession>
<dbReference type="Proteomes" id="UP000085678">
    <property type="component" value="Unplaced"/>
</dbReference>
<dbReference type="PRINTS" id="PR00259">
    <property type="entry name" value="TMFOUR"/>
</dbReference>
<evidence type="ECO:0000256" key="4">
    <source>
        <dbReference type="ARBA" id="ARBA00022989"/>
    </source>
</evidence>
<dbReference type="InParanoid" id="A0A1S3J3U4"/>
<keyword evidence="6" id="KW-1015">Disulfide bond</keyword>
<feature type="transmembrane region" description="Helical" evidence="7">
    <location>
        <begin position="211"/>
        <end position="237"/>
    </location>
</feature>
<evidence type="ECO:0000256" key="1">
    <source>
        <dbReference type="ARBA" id="ARBA00004141"/>
    </source>
</evidence>
<reference evidence="9" key="1">
    <citation type="submission" date="2025-08" db="UniProtKB">
        <authorList>
            <consortium name="RefSeq"/>
        </authorList>
    </citation>
    <scope>IDENTIFICATION</scope>
    <source>
        <tissue evidence="9">Gonads</tissue>
    </source>
</reference>
<dbReference type="RefSeq" id="XP_013405082.1">
    <property type="nucleotide sequence ID" value="XM_013549628.2"/>
</dbReference>
<dbReference type="GO" id="GO:0005886">
    <property type="term" value="C:plasma membrane"/>
    <property type="evidence" value="ECO:0007669"/>
    <property type="project" value="TreeGrafter"/>
</dbReference>
<dbReference type="PANTHER" id="PTHR19282:SF456">
    <property type="entry name" value="CD63 MOLECULE"/>
    <property type="match status" value="1"/>
</dbReference>
<dbReference type="STRING" id="7574.A0A1S3J3U4"/>
<dbReference type="InterPro" id="IPR018499">
    <property type="entry name" value="Tetraspanin/Peripherin"/>
</dbReference>
<keyword evidence="3 7" id="KW-0812">Transmembrane</keyword>
<evidence type="ECO:0000256" key="7">
    <source>
        <dbReference type="RuleBase" id="RU361218"/>
    </source>
</evidence>
<dbReference type="SUPFAM" id="SSF48652">
    <property type="entry name" value="Tetraspanin"/>
    <property type="match status" value="1"/>
</dbReference>
<keyword evidence="8" id="KW-1185">Reference proteome</keyword>
<gene>
    <name evidence="9" type="primary">LOC106169952</name>
</gene>
<dbReference type="OMA" id="LMEGQFN"/>
<evidence type="ECO:0000313" key="8">
    <source>
        <dbReference type="Proteomes" id="UP000085678"/>
    </source>
</evidence>
<keyword evidence="5 7" id="KW-0472">Membrane</keyword>
<evidence type="ECO:0000313" key="9">
    <source>
        <dbReference type="RefSeq" id="XP_013405082.1"/>
    </source>
</evidence>
<evidence type="ECO:0000256" key="5">
    <source>
        <dbReference type="ARBA" id="ARBA00023136"/>
    </source>
</evidence>
<dbReference type="PIRSF" id="PIRSF002419">
    <property type="entry name" value="Tetraspanin"/>
    <property type="match status" value="1"/>
</dbReference>
<comment type="similarity">
    <text evidence="2 7">Belongs to the tetraspanin (TM4SF) family.</text>
</comment>
<proteinExistence type="inferred from homology"/>
<dbReference type="InterPro" id="IPR018503">
    <property type="entry name" value="Tetraspanin_CS"/>
</dbReference>
<dbReference type="Gene3D" id="1.10.1450.10">
    <property type="entry name" value="Tetraspanin"/>
    <property type="match status" value="1"/>
</dbReference>